<dbReference type="SMART" id="SM00146">
    <property type="entry name" value="PI3Kc"/>
    <property type="match status" value="1"/>
</dbReference>
<dbReference type="CDD" id="cd05163">
    <property type="entry name" value="PIKK_TRRAP"/>
    <property type="match status" value="1"/>
</dbReference>
<dbReference type="InterPro" id="IPR011009">
    <property type="entry name" value="Kinase-like_dom_sf"/>
</dbReference>
<evidence type="ECO:0000259" key="3">
    <source>
        <dbReference type="PROSITE" id="PS50290"/>
    </source>
</evidence>
<dbReference type="InterPro" id="IPR003151">
    <property type="entry name" value="PIK-rel_kinase_FAT"/>
</dbReference>
<dbReference type="InterPro" id="IPR016024">
    <property type="entry name" value="ARM-type_fold"/>
</dbReference>
<dbReference type="SUPFAM" id="SSF56112">
    <property type="entry name" value="Protein kinase-like (PK-like)"/>
    <property type="match status" value="1"/>
</dbReference>
<dbReference type="SUPFAM" id="SSF48452">
    <property type="entry name" value="TPR-like"/>
    <property type="match status" value="1"/>
</dbReference>
<dbReference type="GO" id="GO:0006355">
    <property type="term" value="P:regulation of DNA-templated transcription"/>
    <property type="evidence" value="ECO:0007669"/>
    <property type="project" value="TreeGrafter"/>
</dbReference>
<feature type="compositionally biased region" description="Polar residues" evidence="2">
    <location>
        <begin position="2962"/>
        <end position="2978"/>
    </location>
</feature>
<dbReference type="EMBL" id="ML170156">
    <property type="protein sequence ID" value="TDL29737.1"/>
    <property type="molecule type" value="Genomic_DNA"/>
</dbReference>
<dbReference type="GO" id="GO:0004672">
    <property type="term" value="F:protein kinase activity"/>
    <property type="evidence" value="ECO:0007669"/>
    <property type="project" value="UniProtKB-ARBA"/>
</dbReference>
<dbReference type="GO" id="GO:0005634">
    <property type="term" value="C:nucleus"/>
    <property type="evidence" value="ECO:0007669"/>
    <property type="project" value="TreeGrafter"/>
</dbReference>
<dbReference type="GO" id="GO:0000124">
    <property type="term" value="C:SAGA complex"/>
    <property type="evidence" value="ECO:0007669"/>
    <property type="project" value="TreeGrafter"/>
</dbReference>
<dbReference type="PROSITE" id="PS50290">
    <property type="entry name" value="PI3_4_KINASE_3"/>
    <property type="match status" value="1"/>
</dbReference>
<evidence type="ECO:0000256" key="1">
    <source>
        <dbReference type="ARBA" id="ARBA00007234"/>
    </source>
</evidence>
<dbReference type="InterPro" id="IPR046807">
    <property type="entry name" value="Tra1_central"/>
</dbReference>
<dbReference type="STRING" id="50990.A0A4R5XHJ2"/>
<name>A0A4R5XHJ2_9AGAM</name>
<dbReference type="OrthoDB" id="5570127at2759"/>
<dbReference type="GO" id="GO:0006281">
    <property type="term" value="P:DNA repair"/>
    <property type="evidence" value="ECO:0007669"/>
    <property type="project" value="TreeGrafter"/>
</dbReference>
<dbReference type="Pfam" id="PF20175">
    <property type="entry name" value="Tra1_central"/>
    <property type="match status" value="1"/>
</dbReference>
<feature type="domain" description="FAT" evidence="4">
    <location>
        <begin position="2346"/>
        <end position="2904"/>
    </location>
</feature>
<evidence type="ECO:0000313" key="6">
    <source>
        <dbReference type="Proteomes" id="UP000294933"/>
    </source>
</evidence>
<keyword evidence="6" id="KW-1185">Reference proteome</keyword>
<dbReference type="InterPro" id="IPR036940">
    <property type="entry name" value="PI3/4_kinase_cat_sf"/>
</dbReference>
<dbReference type="InterPro" id="IPR046805">
    <property type="entry name" value="Tra1_ring"/>
</dbReference>
<gene>
    <name evidence="5" type="ORF">BD410DRAFT_736870</name>
</gene>
<dbReference type="PANTHER" id="PTHR11139:SF1">
    <property type="entry name" value="TRANSFORMATION_TRANSCRIPTION DOMAIN-ASSOCIATED PROTEIN"/>
    <property type="match status" value="1"/>
</dbReference>
<evidence type="ECO:0008006" key="7">
    <source>
        <dbReference type="Google" id="ProtNLM"/>
    </source>
</evidence>
<dbReference type="SUPFAM" id="SSF48371">
    <property type="entry name" value="ARM repeat"/>
    <property type="match status" value="3"/>
</dbReference>
<evidence type="ECO:0000256" key="2">
    <source>
        <dbReference type="SAM" id="MobiDB-lite"/>
    </source>
</evidence>
<organism evidence="5 6">
    <name type="scientific">Rickenella mellea</name>
    <dbReference type="NCBI Taxonomy" id="50990"/>
    <lineage>
        <taxon>Eukaryota</taxon>
        <taxon>Fungi</taxon>
        <taxon>Dikarya</taxon>
        <taxon>Basidiomycota</taxon>
        <taxon>Agaricomycotina</taxon>
        <taxon>Agaricomycetes</taxon>
        <taxon>Hymenochaetales</taxon>
        <taxon>Rickenellaceae</taxon>
        <taxon>Rickenella</taxon>
    </lineage>
</organism>
<dbReference type="Pfam" id="PF00454">
    <property type="entry name" value="PI3_PI4_kinase"/>
    <property type="match status" value="1"/>
</dbReference>
<dbReference type="Proteomes" id="UP000294933">
    <property type="component" value="Unassembled WGS sequence"/>
</dbReference>
<evidence type="ECO:0000259" key="4">
    <source>
        <dbReference type="PROSITE" id="PS51189"/>
    </source>
</evidence>
<dbReference type="GO" id="GO:0035267">
    <property type="term" value="C:NuA4 histone acetyltransferase complex"/>
    <property type="evidence" value="ECO:0007669"/>
    <property type="project" value="TreeGrafter"/>
</dbReference>
<feature type="region of interest" description="Disordered" evidence="2">
    <location>
        <begin position="2917"/>
        <end position="2988"/>
    </location>
</feature>
<dbReference type="InterPro" id="IPR011990">
    <property type="entry name" value="TPR-like_helical_dom_sf"/>
</dbReference>
<dbReference type="PANTHER" id="PTHR11139">
    <property type="entry name" value="ATAXIA TELANGIECTASIA MUTATED ATM -RELATED"/>
    <property type="match status" value="1"/>
</dbReference>
<dbReference type="InterPro" id="IPR014009">
    <property type="entry name" value="PIK_FAT"/>
</dbReference>
<dbReference type="Gene3D" id="1.10.1070.11">
    <property type="entry name" value="Phosphatidylinositol 3-/4-kinase, catalytic domain"/>
    <property type="match status" value="1"/>
</dbReference>
<protein>
    <recommendedName>
        <fullName evidence="7">Atypical/PIKK/TRRAP protein kinase</fullName>
    </recommendedName>
</protein>
<dbReference type="Pfam" id="PF02259">
    <property type="entry name" value="FAT"/>
    <property type="match status" value="1"/>
</dbReference>
<evidence type="ECO:0000313" key="5">
    <source>
        <dbReference type="EMBL" id="TDL29737.1"/>
    </source>
</evidence>
<accession>A0A4R5XHJ2</accession>
<reference evidence="5 6" key="1">
    <citation type="submission" date="2018-06" db="EMBL/GenBank/DDBJ databases">
        <title>A transcriptomic atlas of mushroom development highlights an independent origin of complex multicellularity.</title>
        <authorList>
            <consortium name="DOE Joint Genome Institute"/>
            <person name="Krizsan K."/>
            <person name="Almasi E."/>
            <person name="Merenyi Z."/>
            <person name="Sahu N."/>
            <person name="Viragh M."/>
            <person name="Koszo T."/>
            <person name="Mondo S."/>
            <person name="Kiss B."/>
            <person name="Balint B."/>
            <person name="Kues U."/>
            <person name="Barry K."/>
            <person name="Hegedus J.C."/>
            <person name="Henrissat B."/>
            <person name="Johnson J."/>
            <person name="Lipzen A."/>
            <person name="Ohm R."/>
            <person name="Nagy I."/>
            <person name="Pangilinan J."/>
            <person name="Yan J."/>
            <person name="Xiong Y."/>
            <person name="Grigoriev I.V."/>
            <person name="Hibbett D.S."/>
            <person name="Nagy L.G."/>
        </authorList>
    </citation>
    <scope>NUCLEOTIDE SEQUENCE [LARGE SCALE GENOMIC DNA]</scope>
    <source>
        <strain evidence="5 6">SZMC22713</strain>
    </source>
</reference>
<dbReference type="PROSITE" id="PS51189">
    <property type="entry name" value="FAT"/>
    <property type="match status" value="1"/>
</dbReference>
<feature type="domain" description="PI3K/PI4K catalytic" evidence="3">
    <location>
        <begin position="3165"/>
        <end position="3495"/>
    </location>
</feature>
<comment type="similarity">
    <text evidence="1">Belongs to the PI3/PI4-kinase family. TRA1 subfamily.</text>
</comment>
<proteinExistence type="inferred from homology"/>
<dbReference type="VEuPathDB" id="FungiDB:BD410DRAFT_736870"/>
<feature type="compositionally biased region" description="Polar residues" evidence="2">
    <location>
        <begin position="2918"/>
        <end position="2939"/>
    </location>
</feature>
<dbReference type="Pfam" id="PF20206">
    <property type="entry name" value="Tra1_ring"/>
    <property type="match status" value="2"/>
</dbReference>
<dbReference type="InterPro" id="IPR000403">
    <property type="entry name" value="PI3/4_kinase_cat_dom"/>
</dbReference>
<sequence length="3531" mass="401521">MDNLPQLPSAADLESRAARIADPAIPLKVKLEVASELREMIDSVRDSEASRVFPHMISVLLDILRNGEPSFRKDSTEYQFRRVLTEIIHRMPSNETMRPHSHGLMTTMLHLLRHDSEENGVTCVKTIIDIVRAYKTLADEHVMEFLSIFQELLANVRGLVNEYLSEDSPVMDANQMLPSSRSFKVMSEAPIAIVLFFQGYRQVVLPTIHTILPAVVDVILLESPAQKAARDAKEAEGGFWAGTAPTIKNIQIYSDCIAAQIKMMSLLAYLMKSQQEAFQQDGRGDAVAVSCIRLLQDCPTHQSSGRRELMVVLRHLMGTQNRRALVPHMEKLFSERVLLGPAVGSQETLRPVAYSAIADLVHHVRGELTSTQLARIVHVYSNLVHNPHLSINVQMLCAKMMFNMTDAILSKDTPEQAAAILNTMLQTCADKLKALVAIQEEVMARLERQNKTEEVIDTSFIEKERPVASALYATENPEDVLKEFRFLFRALLHGFRMCLGGLKKCDAPAPDGEIMLDLFEGSVRCMNFFDPREAREEKEAMDWLGGVLVELNPHVFQQVWTQKLVFFFEHAVKRPSLHHIMQLLFQQEATSSPLTAIVLRHLSDTLGELGEQNDTSALTTIRFFKMAFHAVGIFPEANESILAGHLGRLIMDSFPLAAKATYPTNYFHLMRALFRAIGSGAGRFELLYKEVLPLLPEMLDSLNRQLMAADSQTRDLLVELCLTVPLRLTHLLPHLHYLMQPLVLALQGSAELVSQGLRTLELCIDNLTGDFLDPILRPVLRDLMEALHSHLKPLPANHHHAHTTIRILGKLGGRNRRLLDENPYLQHNHYADPATALLSFTGRKTPVDIGPMALLAAQLMQKPSSPHRALAYDYLENTLTILINEGSRGRDRENVFIRGVEGLFDAIHIQEVEERAENYLRTLSHYIFTLEVRRSLAKDVPSRRFPSQLFGLYLDALPHALARTNSQQMPKAKAVVGSIIHELITIGQKNGLTAMDVLPTVHQIASRFTALCFDETWQRKSAGCAGIMIMARTPEIGEKWTSDRELDLVRTLLHVLKDLPHDPPRNVSEIVDILTYVIRVARSSQMVVDGPLQPTSKINFLMGMVFNDLSSPHPVVRQAIQSSIELISELSGRPIVELLSPHRDRILTAIYVKPLRALPTLIQIGAIEAIRYCVSLNPPLPELNDELLRLLHETLALADAEDATLINRANFRQSSLEVVQLRVACIKLLTASMPLADFYSKQHQTRQRVTSVYFKSLYSSSQEIKDVAYDGLRIVLGHQGRLPRDLLQTGLRPILMNLADPKRLSVPGLEGLARLLELLTNYFKVEIGVKLLDHFRIIADAQMLRASSRIPLVDNEGIMKLVRLVNIFHLLPSAANIFLEDLVNSVVQTEAQLHSATRSPFSEPLGKFLDRFPAESMDLFLRSMHMPRHLRTLRNILQPNLAPLLLREFSVRSWDIVVTCFSGADPNLVLPGLYLCDDLATLTPGWTVANPHVIDALLRIWRSEPDQRSDTAVASSEGALKHGVMISIFTKALEDQPRIDILFEIMTIYTTHIAMDLTGLTRFLYNHVSINSSILYRRNILTRFLTWFDDPTQHWSTKTYFLRYIVTPMILVQCRRPNQDGLLDRDILSRFHDRIWRRMNNSGAFSDADDMFKIELLHLTTVMVHHCPTYLLDAKKDIIKCAWHYITSDDTVVKQTAYLLVARFMEAYDTPKKFILSAWTGLLKPPHSEGRTLVRQALDILAPVIQLRMTNEPNPPSWARTTRRLLAEEGHGMSQIIIIYQLIIRQPSLFYPCRSLFVPHMVNSLSKLGLHGSSTHETRLLSLEALSVMFHWEQQESADDSAAASWVTPLGFRETMVSYLVRLATSGQDSQTRNTLVPRVLGLLKEVLGSPAWGDVSLKLDFFRKVLDQGEINEASLAQAVANARVLNVVCAEKPDSWYMQNAHVLQKLVQKGMLTEDVSLHDALHPMLDRLLHLFPLPKEDEETQSDMSEYHNFVNNAIGDGLRNMTSLRGTLLMLKSVVQVVPERIEPFSSSLMKLLSKLAKEHMNSSPQTNGYESVVRLLTSILEICQITVMFLADQRRWLLSTLVVLVEKSTSQSLCRFLLEMAREWALHKRDAYPTMKEKASWLQKMATFETRGDVFHEYLELIYDIYTSPLLRRSDLTSRLENAFLLGCRARDTNLRERFMDLLDNSIQRSVMSRLAYVLGVQSWEALGDHNWIYIALDLVLSSVDGEEPLMATTNISIAQTSPALAELVSSNRMRDLVRPMRRLLSFDQRTAHDTWVSVFSSLWARLSRKEQADVTHYLVTLLSREYHIRQCEVRPNVVQVLLDGINACLPPLSLPPHLIKYLAKTFGAWHVSLELLQSSLDHVRDDDATIRDSVFDSLAEVYAELAEEDMFYGLWRRRCLHLETNVAISYEQNGMWHEAQITYENAQNRARNGVIALTESEYCLWEDHWILAAEKLQHWDVLYDLARNDGNQELMLESAWRNKDWSEKETRESLEDQIQLLPEVATPRRRVFEAYIALVKLPGAVEKNVEFTRILEDAMQLSLRKWTGLPSCMSSAHIPLLQHFQQFVELQEAVQIFGSLSTTTPQNLEKKSSDLKLVLQAWRERLPNLHDDISVWSDLVAWRQNVFNAINKHYIPLIQVNGQNSAATTNQNTFGYRGYHETAWIINRFAHVARKHDLLDVAQASLKKIYELPNIEISEAFLKLREEARCHHQVTEELQAGLDLINNTNLMYFSNLQKAEFYTLKGMFYSKLGRNEESNNAFVQAVQLDLGLARAWTEWGRYSDKMFKENPMDLSQAANAVSCYLQAAGVYKNGKSRPLLTRVLWLLSVDDISHTISRAFDTYKGDAAFWYWITLIPQLCLSLSHREAKQARYLLFNLAKLHPQALFFPLRTTREDLIFLKRQEAEVQSRAAQMNQGPTGTQQSGAGQQRSEGGPNSAPVNTDATVKEEDHPQPVTTQGQPSNETGNAGSQGLPDGAGSFHSAKVASDNVDEIVSILKTAYPLLTLTLETMVDQFTNRFRATAEEEIYRFTFMLLQDGIQTYSTRVNQVNDDGNLSSITIRNIQRMAVQLASQARKDFDDDFINSKPVLHEYIRRLQGWRDRYEKFLDARPRVQPLDLISHWLTEFQYSKIDEIEVPGQYMEHVDNSSQFSRIQRFGSKFELCRGQGYCFKRFVVHGHDSTKHTFAVHLPAARWCRREERVMQLFRTFNSALTRRKESRKRNLHFHLPASISLSPNLRLVANDSSYITLQDVYDHHCDEKGISREDPVLKAGEKVKAVLRDGPTMPNKIEYLNLKKSVMDEVTGRLISDDVLSRYMARTMDGPAELWRMRKHFTVQLASVSFMTYVLCITSRHPARFHISRMTGQIHMSELLPGVNSQAPVFASSESVPFRFTPNLQQFVGPIGTEGLLVSGIVSIARALTTPEFDLDQQLCLLARDEVITWMNQKQHSLKNLNDLNFRNNVSLNIDGVVKKAELMACKHERTQDPKDADKPVQVMQTVTNLVSMATNPIKLTMMSDLYCPWF</sequence>
<dbReference type="InterPro" id="IPR050517">
    <property type="entry name" value="DDR_Repair_Kinase"/>
</dbReference>